<evidence type="ECO:0000256" key="17">
    <source>
        <dbReference type="ARBA" id="ARBA00023200"/>
    </source>
</evidence>
<dbReference type="InterPro" id="IPR000605">
    <property type="entry name" value="Helicase_SF3_ssDNA/RNA_vir"/>
</dbReference>
<keyword evidence="11" id="KW-0547">Nucleotide-binding</keyword>
<evidence type="ECO:0000256" key="23">
    <source>
        <dbReference type="SAM" id="MobiDB-lite"/>
    </source>
</evidence>
<evidence type="ECO:0000256" key="6">
    <source>
        <dbReference type="ARBA" id="ARBA00022553"/>
    </source>
</evidence>
<dbReference type="GO" id="GO:0017111">
    <property type="term" value="F:ribonucleoside triphosphate phosphatase activity"/>
    <property type="evidence" value="ECO:0007669"/>
    <property type="project" value="UniProtKB-EC"/>
</dbReference>
<evidence type="ECO:0000256" key="2">
    <source>
        <dbReference type="ARBA" id="ARBA00004328"/>
    </source>
</evidence>
<dbReference type="InterPro" id="IPR007094">
    <property type="entry name" value="RNA-dir_pol_PSvirus"/>
</dbReference>
<keyword evidence="7" id="KW-0167">Capsid protein</keyword>
<feature type="domain" description="SF3 helicase" evidence="25">
    <location>
        <begin position="534"/>
        <end position="695"/>
    </location>
</feature>
<dbReference type="GO" id="GO:0003968">
    <property type="term" value="F:RNA-directed RNA polymerase activity"/>
    <property type="evidence" value="ECO:0007669"/>
    <property type="project" value="UniProtKB-KW"/>
</dbReference>
<evidence type="ECO:0000256" key="10">
    <source>
        <dbReference type="ARBA" id="ARBA00022695"/>
    </source>
</evidence>
<feature type="region of interest" description="Disordered" evidence="23">
    <location>
        <begin position="2456"/>
        <end position="2477"/>
    </location>
</feature>
<name>A0A7D5U3J7_9CALI</name>
<keyword evidence="5" id="KW-0191">Covalent protein-RNA linkage</keyword>
<keyword evidence="10" id="KW-0548">Nucleotidyltransferase</keyword>
<organism evidence="27">
    <name type="scientific">Caliciviridae sp</name>
    <dbReference type="NCBI Taxonomy" id="1916234"/>
    <lineage>
        <taxon>Viruses</taxon>
        <taxon>Riboviria</taxon>
        <taxon>Orthornavirae</taxon>
        <taxon>Pisuviricota</taxon>
        <taxon>Pisoniviricetes</taxon>
        <taxon>Picornavirales</taxon>
        <taxon>Caliciviridae</taxon>
    </lineage>
</organism>
<keyword evidence="16" id="KW-0693">Viral RNA replication</keyword>
<evidence type="ECO:0000313" key="27">
    <source>
        <dbReference type="EMBL" id="QLI47665.1"/>
    </source>
</evidence>
<evidence type="ECO:0000256" key="8">
    <source>
        <dbReference type="ARBA" id="ARBA00022670"/>
    </source>
</evidence>
<dbReference type="InterPro" id="IPR043128">
    <property type="entry name" value="Rev_trsase/Diguanyl_cyclase"/>
</dbReference>
<feature type="domain" description="RdRp catalytic" evidence="24">
    <location>
        <begin position="1610"/>
        <end position="1733"/>
    </location>
</feature>
<evidence type="ECO:0000256" key="19">
    <source>
        <dbReference type="ARBA" id="ARBA00045380"/>
    </source>
</evidence>
<feature type="compositionally biased region" description="Basic and acidic residues" evidence="23">
    <location>
        <begin position="174"/>
        <end position="184"/>
    </location>
</feature>
<dbReference type="InterPro" id="IPR000317">
    <property type="entry name" value="Peptidase_C24"/>
</dbReference>
<dbReference type="PRINTS" id="PR00918">
    <property type="entry name" value="CALICVIRUSNS"/>
</dbReference>
<dbReference type="Pfam" id="PF00910">
    <property type="entry name" value="RNA_helicase"/>
    <property type="match status" value="1"/>
</dbReference>
<dbReference type="InterPro" id="IPR014759">
    <property type="entry name" value="Helicase_SF3_ssRNA_vir"/>
</dbReference>
<evidence type="ECO:0000256" key="5">
    <source>
        <dbReference type="ARBA" id="ARBA00022520"/>
    </source>
</evidence>
<keyword evidence="4" id="KW-0696">RNA-directed RNA polymerase</keyword>
<dbReference type="PROSITE" id="PS51894">
    <property type="entry name" value="CV_3CL_PRO"/>
    <property type="match status" value="1"/>
</dbReference>
<feature type="region of interest" description="Disordered" evidence="23">
    <location>
        <begin position="821"/>
        <end position="851"/>
    </location>
</feature>
<dbReference type="PROSITE" id="PS51218">
    <property type="entry name" value="SF3_HELICASE_2"/>
    <property type="match status" value="1"/>
</dbReference>
<evidence type="ECO:0000256" key="11">
    <source>
        <dbReference type="ARBA" id="ARBA00022741"/>
    </source>
</evidence>
<evidence type="ECO:0000256" key="4">
    <source>
        <dbReference type="ARBA" id="ARBA00022484"/>
    </source>
</evidence>
<evidence type="ECO:0000256" key="12">
    <source>
        <dbReference type="ARBA" id="ARBA00022801"/>
    </source>
</evidence>
<evidence type="ECO:0000256" key="22">
    <source>
        <dbReference type="ARBA" id="ARBA00047631"/>
    </source>
</evidence>
<evidence type="ECO:0000256" key="14">
    <source>
        <dbReference type="ARBA" id="ARBA00022840"/>
    </source>
</evidence>
<evidence type="ECO:0000256" key="15">
    <source>
        <dbReference type="ARBA" id="ARBA00022844"/>
    </source>
</evidence>
<keyword evidence="15" id="KW-0946">Virion</keyword>
<dbReference type="SMART" id="SM00382">
    <property type="entry name" value="AAA"/>
    <property type="match status" value="1"/>
</dbReference>
<dbReference type="CDD" id="cd00205">
    <property type="entry name" value="rhv_like"/>
    <property type="match status" value="1"/>
</dbReference>
<comment type="function">
    <text evidence="21">Probable key protein responsible for the formation of membrane alterations by the virus. Induces the formation of convoluted membranes derived from the host ER. These remodeled membranes probably form the viral factories that contain the replication complex. Together with NS2 and NTPase, initiates the formation of the replication complex.</text>
</comment>
<dbReference type="GO" id="GO:0003724">
    <property type="term" value="F:RNA helicase activity"/>
    <property type="evidence" value="ECO:0007669"/>
    <property type="project" value="InterPro"/>
</dbReference>
<keyword evidence="6" id="KW-0597">Phosphoprotein</keyword>
<dbReference type="Gene3D" id="3.30.70.270">
    <property type="match status" value="1"/>
</dbReference>
<evidence type="ECO:0000256" key="9">
    <source>
        <dbReference type="ARBA" id="ARBA00022679"/>
    </source>
</evidence>
<dbReference type="InterPro" id="IPR003593">
    <property type="entry name" value="AAA+_ATPase"/>
</dbReference>
<keyword evidence="12" id="KW-0378">Hydrolase</keyword>
<accession>A0A7D5U3J7</accession>
<feature type="region of interest" description="Disordered" evidence="23">
    <location>
        <begin position="156"/>
        <end position="184"/>
    </location>
</feature>
<evidence type="ECO:0000259" key="24">
    <source>
        <dbReference type="PROSITE" id="PS50507"/>
    </source>
</evidence>
<keyword evidence="14" id="KW-0067">ATP-binding</keyword>
<proteinExistence type="predicted"/>
<evidence type="ECO:0000256" key="13">
    <source>
        <dbReference type="ARBA" id="ARBA00022807"/>
    </source>
</evidence>
<comment type="function">
    <text evidence="19">Displays NTPase activity, but no helicase activity. Induces the formation of convoluted membranes derived from the host ER. These remodeled membranes probably form the viral factories that contain the replication complex. Together with NS2 and NS4, initiates the formation of the replication complex.</text>
</comment>
<feature type="domain" description="Peptidase C24" evidence="26">
    <location>
        <begin position="1224"/>
        <end position="1367"/>
    </location>
</feature>
<comment type="subcellular location">
    <subcellularLocation>
        <location evidence="1">Host cytoplasm</location>
    </subcellularLocation>
    <subcellularLocation>
        <location evidence="2">Virion</location>
    </subcellularLocation>
</comment>
<dbReference type="Gene3D" id="2.60.120.20">
    <property type="match status" value="1"/>
</dbReference>
<dbReference type="Gene3D" id="1.10.260.110">
    <property type="match status" value="1"/>
</dbReference>
<dbReference type="GO" id="GO:0019028">
    <property type="term" value="C:viral capsid"/>
    <property type="evidence" value="ECO:0007669"/>
    <property type="project" value="UniProtKB-KW"/>
</dbReference>
<evidence type="ECO:0000259" key="25">
    <source>
        <dbReference type="PROSITE" id="PS51218"/>
    </source>
</evidence>
<dbReference type="GO" id="GO:0030430">
    <property type="term" value="C:host cell cytoplasm"/>
    <property type="evidence" value="ECO:0007669"/>
    <property type="project" value="UniProtKB-SubCell"/>
</dbReference>
<dbReference type="InterPro" id="IPR029053">
    <property type="entry name" value="Viral_coat"/>
</dbReference>
<dbReference type="Gene3D" id="1.20.960.20">
    <property type="match status" value="1"/>
</dbReference>
<dbReference type="InterPro" id="IPR001205">
    <property type="entry name" value="RNA-dir_pol_C"/>
</dbReference>
<evidence type="ECO:0000256" key="20">
    <source>
        <dbReference type="ARBA" id="ARBA00046180"/>
    </source>
</evidence>
<sequence length="2477" mass="269003">MEFVCCHELFERRYAVLLCTKTPFEAFVEAQPPAWFHYLKHRSGGCCLRFCWPSANPNDFDTGLEGGQSWPRKELQTDISSEGPKRWPTIDHLNGSPNPPVMSTTIKGRRFVEPTGKFPGLDPTRAVKLGDRVVCPFKNEGPLDLLQRFLNDHRQGTTLPGRRSGYHLPNMPARRGDPDGELDQSVREGDDRLVLQWAWDQYVTQGKTPEQIADALEACAARYLDGELQADPGAVGVLVALHAVVTGPRPDAMRMRGPGTPAFDVGLAHLSTRQFTRPRFVDRAWESLQPMMNAFLVSFVQVCHSAKSLVALLDIIKPSALWRIVSTMDGWDVPGFWALLELYGLAYKFDTSAVENVFGLFQELLSTIARLVIGLPTALKRLLVRMVPPLGHFLGPVSEGPLDFVNTDNTYPAVAALLLGLCVLMGIMPDRAATGYLRKLSLGITIATGLTSLGRLINDWIGRAQRRQTVSKLASDGLDVCLKSRDPVECSNDVKRRALALQGRQLLDQCTKLLANPDYTPLAGAIRTTLEAVRSVVQGLEMALAASTTANPPRIVVLVGQPGVGKTVLAKHLAEQYHQAVNYNGPPAYFDLQIDHHDSYSGAPAAIWDEFDTDPKALFVETLIAIGSGRPVTLNCDLPENKGRLFTSEFVVCTTNTESPVPYNHPRAEAFYRRVEIYDVYSPSIQRELVSRPGSKPVGYKSDFSHLEIWKRPHLGYDAAGNTLRGQGTSVKISHRDIVVVPNQGRRRPRSFHGRETTTIAQMPTSDGGGVKALVGCASLPIGDGVAPGATGSSIAGSCDTCNTDGVVGQEAMRAMPTLGHLVSRPMPSPPPPSSSDDESDYDTPAPEGSDVEDHLLARVGTTFGAPVRAGFTVTSGSVPVYVIATHQPNRVTSQLYRLKYATGGMFKVYYGTQHLTESGLARFKEEIATVIVVVSLAGLPSDTKVWCTAAYREQAPLITALVRDPNEALALDNPIPWHDVITQIYGVGIINTDKGLTYPVVVQDLGQVSGYVATKAFVRHISPMSIMHAPSLISGLVNVNMQQVRDVLTRCTFQPKPAASTFTTGSHVYSIYSTKNGCVINVSDQMPRCSVQGQDVSTPNVHTPAPAGSMFEWACSLLRAFCDVILKHVNEVVGVGMLVANMCATPGPRRNQARRYRGPMRGSVLDDTEYDEWQSARKRLQKNISVDEWVAAREGRAEDDTLRAYVDLMETRRNAGAWLVHEGPKATPELVHYHQGQKVATITHVGNGLHVALKHCFVHWPMPEGYSVVHQSGDVIFLKGPDTGPYTTVTSGAPERFRGVQVATYTTGSFAGDQAMITGFRYTLVEPVSTEEGDCGTPVYGKGGGLVGLHSGKMGPYKYAHVVTPSDVTIARRRMKEGLKTWKGLTVHPSPKPQGQLPDTSRYQATVEPIPPECTSEPALAGHGDSRQGPSQLLLLAQALQNYNEPSVPMDHDALRLAVGHAKTQIGTILQGRVVAPWSRKQAIGTLNMDSSCGPFVQGLKKDYLQDGNFTGELATYLQSRLDKMDAGQPIPHAYKLGLKDEMLPVSKAHTKKRLLWAADVALTVAVAQVFGPLFEDLKKHSPHGPFGPGMDADSRLTLEIIKRRSEGKRVVTGDFRRWDSTLPHALVHAGWEALFAFVEPTPLAAALWATLVSAPQGFFLDAVYVPQRGLPSGIPGTSFINSVCHLVLHGYCVTKALAKIGAPPPNLWTFDLLCYGDDFIAFWPPDSAGLEKFYHQEIVTLGMEITAADKSPFGKLEDLTFLKRTYARRTPGGELAWVAAPYLDDQSLLRQFCFAKGRSKVDPMQYQPVDSAERRAQLKLALAMATIQPSPQYQLMRDLWAQQINIPAPHDDEVTGIGLMLGRGGFEEYKLFADDPTVLHEFRIEGPPAPTMERSGDQPRVVASGSGDPTVIASDGATSTQATPVNAPPTGASQVAATTTGVVNPIDPFILTNFVLAHRFTWRLSDAPGRVLLTATLGPGMNPFTAHLYEMYGGWSGGFRVQMVMSGSGSFGGQLLVAIVPPNVPFIAGTTGGTGFPHTIVDVRNLAGTVFQLPDITTLAYHPVGGTEGVTRLVVSVLAPLINPFSTTQTTTNYGSSAEVLVFTAPAQDFTFHLLRPPSNLRTTILEALAAPTGWRDNRLGLPVTRLVFRDTFQQHNRHFDTYGNSYGWSDTDPANTFQWQVDSTGSGDSVNWKVVVLTGYENNGVLHDMWDVSFDVGNAPANVADVSGATCVGVQLTGNQGNSAWTAYTFMCVPGYATSGASNTVNNTHPVDQYWGTSSSEQPVLCYIQSTQATGNNTSSTPNLASGRLLSITNTGYSTGASGGVTNYAQSCLTRPILNGNYRQTTPFVPPGHLSLVTFCSLVHTQSSSSSTYIQASQPWNLSVLLQTGLNPLPEDQMAVFTCEDNQGNTWDLGLTSSGYLVTGRLPNNSQYSIPNSLRLTFRGVEQLSTQLRGPAGTSVASRMGTLSARHSDL</sequence>
<evidence type="ECO:0000256" key="21">
    <source>
        <dbReference type="ARBA" id="ARBA00046246"/>
    </source>
</evidence>
<dbReference type="InterPro" id="IPR009003">
    <property type="entry name" value="Peptidase_S1_PA"/>
</dbReference>
<dbReference type="GO" id="GO:0006351">
    <property type="term" value="P:DNA-templated transcription"/>
    <property type="evidence" value="ECO:0007669"/>
    <property type="project" value="InterPro"/>
</dbReference>
<dbReference type="GO" id="GO:0004197">
    <property type="term" value="F:cysteine-type endopeptidase activity"/>
    <property type="evidence" value="ECO:0007669"/>
    <property type="project" value="InterPro"/>
</dbReference>
<dbReference type="Gene3D" id="3.40.50.300">
    <property type="entry name" value="P-loop containing nucleotide triphosphate hydrolases"/>
    <property type="match status" value="1"/>
</dbReference>
<keyword evidence="9" id="KW-0808">Transferase</keyword>
<comment type="function">
    <text evidence="20">Viral genome-linked protein is covalently linked to the 5'-end of the positive-strand, negative-strand genomic RNAs and subgenomic RNA. Acts as a genome-linked replication primer. May recruit ribosome to viral RNA thereby promoting viral proteins translation. Interacts with host translation initiation complex to allow the translation of viral proteins.</text>
</comment>
<keyword evidence="17" id="KW-1035">Host cytoplasm</keyword>
<keyword evidence="8" id="KW-0645">Protease</keyword>
<dbReference type="SUPFAM" id="SSF50494">
    <property type="entry name" value="Trypsin-like serine proteases"/>
    <property type="match status" value="1"/>
</dbReference>
<keyword evidence="13" id="KW-0788">Thiol protease</keyword>
<evidence type="ECO:0000256" key="16">
    <source>
        <dbReference type="ARBA" id="ARBA00022953"/>
    </source>
</evidence>
<evidence type="ECO:0000256" key="7">
    <source>
        <dbReference type="ARBA" id="ARBA00022561"/>
    </source>
</evidence>
<protein>
    <recommendedName>
        <fullName evidence="3">Genome polyprotein</fullName>
    </recommendedName>
</protein>
<dbReference type="GO" id="GO:0039694">
    <property type="term" value="P:viral RNA genome replication"/>
    <property type="evidence" value="ECO:0007669"/>
    <property type="project" value="InterPro"/>
</dbReference>
<comment type="catalytic activity">
    <reaction evidence="22">
        <text>a ribonucleoside 5'-triphosphate + H2O = a ribonucleoside 5'-diphosphate + phosphate + H(+)</text>
        <dbReference type="Rhea" id="RHEA:23680"/>
        <dbReference type="ChEBI" id="CHEBI:15377"/>
        <dbReference type="ChEBI" id="CHEBI:15378"/>
        <dbReference type="ChEBI" id="CHEBI:43474"/>
        <dbReference type="ChEBI" id="CHEBI:57930"/>
        <dbReference type="ChEBI" id="CHEBI:61557"/>
        <dbReference type="EC" id="3.6.1.15"/>
    </reaction>
</comment>
<dbReference type="EMBL" id="MT138021">
    <property type="protein sequence ID" value="QLI47665.1"/>
    <property type="molecule type" value="Genomic_RNA"/>
</dbReference>
<comment type="function">
    <text evidence="18">Together with NTPase and NS4, initiates the formation of the replication complex. Induces the proliferation of the host smooth ER membranes forming long tubular structures. These remodeled membranes probably form the viral factories that contain the replication complex.</text>
</comment>
<dbReference type="InterPro" id="IPR033703">
    <property type="entry name" value="Rhv-like"/>
</dbReference>
<evidence type="ECO:0000256" key="3">
    <source>
        <dbReference type="ARBA" id="ARBA00020107"/>
    </source>
</evidence>
<dbReference type="InterPro" id="IPR004005">
    <property type="entry name" value="Calicivirus_coat"/>
</dbReference>
<dbReference type="SUPFAM" id="SSF52540">
    <property type="entry name" value="P-loop containing nucleoside triphosphate hydrolases"/>
    <property type="match status" value="1"/>
</dbReference>
<dbReference type="PROSITE" id="PS50507">
    <property type="entry name" value="RDRP_SSRNA_POS"/>
    <property type="match status" value="1"/>
</dbReference>
<dbReference type="GO" id="GO:0003723">
    <property type="term" value="F:RNA binding"/>
    <property type="evidence" value="ECO:0007669"/>
    <property type="project" value="InterPro"/>
</dbReference>
<dbReference type="InterPro" id="IPR043502">
    <property type="entry name" value="DNA/RNA_pol_sf"/>
</dbReference>
<evidence type="ECO:0000259" key="26">
    <source>
        <dbReference type="PROSITE" id="PS51894"/>
    </source>
</evidence>
<dbReference type="InterPro" id="IPR027417">
    <property type="entry name" value="P-loop_NTPase"/>
</dbReference>
<dbReference type="Pfam" id="PF00915">
    <property type="entry name" value="Calici_coat"/>
    <property type="match status" value="1"/>
</dbReference>
<evidence type="ECO:0000256" key="1">
    <source>
        <dbReference type="ARBA" id="ARBA00004192"/>
    </source>
</evidence>
<feature type="region of interest" description="Disordered" evidence="23">
    <location>
        <begin position="79"/>
        <end position="104"/>
    </location>
</feature>
<evidence type="ECO:0000256" key="18">
    <source>
        <dbReference type="ARBA" id="ARBA00045264"/>
    </source>
</evidence>
<dbReference type="GO" id="GO:0006508">
    <property type="term" value="P:proteolysis"/>
    <property type="evidence" value="ECO:0007669"/>
    <property type="project" value="UniProtKB-KW"/>
</dbReference>
<reference evidence="27" key="1">
    <citation type="submission" date="2020-01" db="EMBL/GenBank/DDBJ databases">
        <title>Viral genomes from wild and zoo birds in China.</title>
        <authorList>
            <person name="Zhou R."/>
            <person name="Shan T."/>
            <person name="Yang S."/>
            <person name="Zhang W."/>
        </authorList>
    </citation>
    <scope>NUCLEOTIDE SEQUENCE</scope>
    <source>
        <strain evidence="27">Mag166cal1</strain>
    </source>
</reference>
<dbReference type="InterPro" id="IPR004004">
    <property type="entry name" value="Helic/Pol/Pept_Calicivir-typ"/>
</dbReference>
<dbReference type="Pfam" id="PF00680">
    <property type="entry name" value="RdRP_1"/>
    <property type="match status" value="1"/>
</dbReference>
<dbReference type="SUPFAM" id="SSF56672">
    <property type="entry name" value="DNA/RNA polymerases"/>
    <property type="match status" value="1"/>
</dbReference>
<dbReference type="GO" id="GO:0005524">
    <property type="term" value="F:ATP binding"/>
    <property type="evidence" value="ECO:0007669"/>
    <property type="project" value="UniProtKB-KW"/>
</dbReference>
<dbReference type="SUPFAM" id="SSF88633">
    <property type="entry name" value="Positive stranded ssRNA viruses"/>
    <property type="match status" value="1"/>
</dbReference>